<name>A0A9D4RHV9_DREPO</name>
<protein>
    <submittedName>
        <fullName evidence="2">Uncharacterized protein</fullName>
    </submittedName>
</protein>
<sequence>MPSIRILVILTVVCILAGTLAQQAEAQCGCGYFRCNKSECYAGKCGLFNFKHYCCDKTSIMCDYV</sequence>
<organism evidence="2 3">
    <name type="scientific">Dreissena polymorpha</name>
    <name type="common">Zebra mussel</name>
    <name type="synonym">Mytilus polymorpha</name>
    <dbReference type="NCBI Taxonomy" id="45954"/>
    <lineage>
        <taxon>Eukaryota</taxon>
        <taxon>Metazoa</taxon>
        <taxon>Spiralia</taxon>
        <taxon>Lophotrochozoa</taxon>
        <taxon>Mollusca</taxon>
        <taxon>Bivalvia</taxon>
        <taxon>Autobranchia</taxon>
        <taxon>Heteroconchia</taxon>
        <taxon>Euheterodonta</taxon>
        <taxon>Imparidentia</taxon>
        <taxon>Neoheterodontei</taxon>
        <taxon>Myida</taxon>
        <taxon>Dreissenoidea</taxon>
        <taxon>Dreissenidae</taxon>
        <taxon>Dreissena</taxon>
    </lineage>
</organism>
<comment type="caution">
    <text evidence="2">The sequence shown here is derived from an EMBL/GenBank/DDBJ whole genome shotgun (WGS) entry which is preliminary data.</text>
</comment>
<reference evidence="2" key="1">
    <citation type="journal article" date="2019" name="bioRxiv">
        <title>The Genome of the Zebra Mussel, Dreissena polymorpha: A Resource for Invasive Species Research.</title>
        <authorList>
            <person name="McCartney M.A."/>
            <person name="Auch B."/>
            <person name="Kono T."/>
            <person name="Mallez S."/>
            <person name="Zhang Y."/>
            <person name="Obille A."/>
            <person name="Becker A."/>
            <person name="Abrahante J.E."/>
            <person name="Garbe J."/>
            <person name="Badalamenti J.P."/>
            <person name="Herman A."/>
            <person name="Mangelson H."/>
            <person name="Liachko I."/>
            <person name="Sullivan S."/>
            <person name="Sone E.D."/>
            <person name="Koren S."/>
            <person name="Silverstein K.A.T."/>
            <person name="Beckman K.B."/>
            <person name="Gohl D.M."/>
        </authorList>
    </citation>
    <scope>NUCLEOTIDE SEQUENCE</scope>
    <source>
        <strain evidence="2">Duluth1</strain>
        <tissue evidence="2">Whole animal</tissue>
    </source>
</reference>
<proteinExistence type="predicted"/>
<feature type="chain" id="PRO_5039616025" evidence="1">
    <location>
        <begin position="22"/>
        <end position="65"/>
    </location>
</feature>
<gene>
    <name evidence="2" type="ORF">DPMN_029973</name>
</gene>
<reference evidence="2" key="2">
    <citation type="submission" date="2020-11" db="EMBL/GenBank/DDBJ databases">
        <authorList>
            <person name="McCartney M.A."/>
            <person name="Auch B."/>
            <person name="Kono T."/>
            <person name="Mallez S."/>
            <person name="Becker A."/>
            <person name="Gohl D.M."/>
            <person name="Silverstein K.A.T."/>
            <person name="Koren S."/>
            <person name="Bechman K.B."/>
            <person name="Herman A."/>
            <person name="Abrahante J.E."/>
            <person name="Garbe J."/>
        </authorList>
    </citation>
    <scope>NUCLEOTIDE SEQUENCE</scope>
    <source>
        <strain evidence="2">Duluth1</strain>
        <tissue evidence="2">Whole animal</tissue>
    </source>
</reference>
<evidence type="ECO:0000256" key="1">
    <source>
        <dbReference type="SAM" id="SignalP"/>
    </source>
</evidence>
<evidence type="ECO:0000313" key="2">
    <source>
        <dbReference type="EMBL" id="KAH3866850.1"/>
    </source>
</evidence>
<feature type="signal peptide" evidence="1">
    <location>
        <begin position="1"/>
        <end position="21"/>
    </location>
</feature>
<accession>A0A9D4RHV9</accession>
<dbReference type="AlphaFoldDB" id="A0A9D4RHV9"/>
<dbReference type="Proteomes" id="UP000828390">
    <property type="component" value="Unassembled WGS sequence"/>
</dbReference>
<dbReference type="EMBL" id="JAIWYP010000002">
    <property type="protein sequence ID" value="KAH3866850.1"/>
    <property type="molecule type" value="Genomic_DNA"/>
</dbReference>
<keyword evidence="3" id="KW-1185">Reference proteome</keyword>
<evidence type="ECO:0000313" key="3">
    <source>
        <dbReference type="Proteomes" id="UP000828390"/>
    </source>
</evidence>
<keyword evidence="1" id="KW-0732">Signal</keyword>